<dbReference type="PANTHER" id="PTHR24015">
    <property type="entry name" value="OS07G0578800 PROTEIN-RELATED"/>
    <property type="match status" value="1"/>
</dbReference>
<evidence type="ECO:0000259" key="6">
    <source>
        <dbReference type="Pfam" id="PF14432"/>
    </source>
</evidence>
<dbReference type="GO" id="GO:0003723">
    <property type="term" value="F:RNA binding"/>
    <property type="evidence" value="ECO:0007669"/>
    <property type="project" value="InterPro"/>
</dbReference>
<accession>A0AAW0IZ55</accession>
<feature type="region of interest" description="Disordered" evidence="4">
    <location>
        <begin position="19"/>
        <end position="42"/>
    </location>
</feature>
<dbReference type="Pfam" id="PF14432">
    <property type="entry name" value="DYW_deaminase"/>
    <property type="match status" value="1"/>
</dbReference>
<evidence type="ECO:0000256" key="5">
    <source>
        <dbReference type="SAM" id="SignalP"/>
    </source>
</evidence>
<feature type="signal peptide" evidence="5">
    <location>
        <begin position="1"/>
        <end position="17"/>
    </location>
</feature>
<dbReference type="GO" id="GO:0008270">
    <property type="term" value="F:zinc ion binding"/>
    <property type="evidence" value="ECO:0007669"/>
    <property type="project" value="InterPro"/>
</dbReference>
<dbReference type="InterPro" id="IPR011990">
    <property type="entry name" value="TPR-like_helical_dom_sf"/>
</dbReference>
<feature type="repeat" description="PPR" evidence="3">
    <location>
        <begin position="308"/>
        <end position="342"/>
    </location>
</feature>
<gene>
    <name evidence="7" type="primary">PCMP-H56_0</name>
    <name evidence="7" type="ORF">CFP56_039588</name>
</gene>
<dbReference type="PANTHER" id="PTHR24015:SF1695">
    <property type="entry name" value="OS06G0185800 PROTEIN"/>
    <property type="match status" value="1"/>
</dbReference>
<dbReference type="FunFam" id="1.25.40.10:FF:000968">
    <property type="entry name" value="Pentatricopeptide repeat-containing protein, mitochondrial"/>
    <property type="match status" value="1"/>
</dbReference>
<evidence type="ECO:0000313" key="8">
    <source>
        <dbReference type="Proteomes" id="UP000237347"/>
    </source>
</evidence>
<evidence type="ECO:0000256" key="4">
    <source>
        <dbReference type="SAM" id="MobiDB-lite"/>
    </source>
</evidence>
<dbReference type="PROSITE" id="PS51375">
    <property type="entry name" value="PPR"/>
    <property type="match status" value="3"/>
</dbReference>
<keyword evidence="5" id="KW-0732">Signal</keyword>
<dbReference type="Proteomes" id="UP000237347">
    <property type="component" value="Unassembled WGS sequence"/>
</dbReference>
<protein>
    <submittedName>
        <fullName evidence="7">Pentatricopeptide repeat-containing protein</fullName>
    </submittedName>
</protein>
<organism evidence="7 8">
    <name type="scientific">Quercus suber</name>
    <name type="common">Cork oak</name>
    <dbReference type="NCBI Taxonomy" id="58331"/>
    <lineage>
        <taxon>Eukaryota</taxon>
        <taxon>Viridiplantae</taxon>
        <taxon>Streptophyta</taxon>
        <taxon>Embryophyta</taxon>
        <taxon>Tracheophyta</taxon>
        <taxon>Spermatophyta</taxon>
        <taxon>Magnoliopsida</taxon>
        <taxon>eudicotyledons</taxon>
        <taxon>Gunneridae</taxon>
        <taxon>Pentapetalae</taxon>
        <taxon>rosids</taxon>
        <taxon>fabids</taxon>
        <taxon>Fagales</taxon>
        <taxon>Fagaceae</taxon>
        <taxon>Quercus</taxon>
    </lineage>
</organism>
<comment type="similarity">
    <text evidence="1">Belongs to the PPR family. PCMP-H subfamily.</text>
</comment>
<dbReference type="GO" id="GO:0009451">
    <property type="term" value="P:RNA modification"/>
    <property type="evidence" value="ECO:0007669"/>
    <property type="project" value="InterPro"/>
</dbReference>
<dbReference type="InterPro" id="IPR002885">
    <property type="entry name" value="PPR_rpt"/>
</dbReference>
<evidence type="ECO:0000256" key="1">
    <source>
        <dbReference type="ARBA" id="ARBA00006643"/>
    </source>
</evidence>
<sequence length="554" mass="61548">MNTMAVTLLPLSPLVSATPTFITPTNQNDPKTTTKHPSPNGSFQNCKSIKELKQVQSHFTKKGLTHSPSTVSKLIVACAQMGTLESLDYAQKAFKLYREDEGSIGSLFMYNSLIRGYSSAGFGDAAILLYIEMVIAGIVPDKFTFPFVLSACAKIVGFCEGIQVHGVVVKMGLEEDVFIGNSLIHLYAECGKMEYTRKVFDGMLERNVVSWTSLICGYARRDCPEDAVSLFYEMVETGITPNSVTMVCVISACAKLKDLELGEKVSAYVGEEGVKCNTFMVNALVDMYMKCGAIGSAKRLFDECVDRNLVLCNTIMSNYVRQGLVRDALAVFGEMLQQGPRPDRVTMLSAISACAQLGDLLFGKQCHGYVLRNGLESWDNISNAMIDMYMKCAKQEMAHRVFNFAQVRLQLKEKGIHKVPGSSSMQVNGIIHEFTSGDESHPEKAHIAMMLQEINCRLKDAGHVPDLTNVMLDVDEHEKEYLLSQHSEKLAIAFGLISTGQGTPIRVVKNLRICADCHSFSKLASRIYEREIIVRDNSRFHFFRQGNCSCCDYW</sequence>
<dbReference type="InterPro" id="IPR032867">
    <property type="entry name" value="DYW_dom"/>
</dbReference>
<feature type="repeat" description="PPR" evidence="3">
    <location>
        <begin position="207"/>
        <end position="241"/>
    </location>
</feature>
<dbReference type="EMBL" id="PKMF04000766">
    <property type="protein sequence ID" value="KAK7819798.1"/>
    <property type="molecule type" value="Genomic_DNA"/>
</dbReference>
<evidence type="ECO:0000256" key="3">
    <source>
        <dbReference type="PROSITE-ProRule" id="PRU00708"/>
    </source>
</evidence>
<dbReference type="FunFam" id="1.25.40.10:FF:000436">
    <property type="entry name" value="Pentatricopeptide repeat-containing protein At5g39350 family"/>
    <property type="match status" value="1"/>
</dbReference>
<proteinExistence type="inferred from homology"/>
<reference evidence="7 8" key="1">
    <citation type="journal article" date="2018" name="Sci. Data">
        <title>The draft genome sequence of cork oak.</title>
        <authorList>
            <person name="Ramos A.M."/>
            <person name="Usie A."/>
            <person name="Barbosa P."/>
            <person name="Barros P.M."/>
            <person name="Capote T."/>
            <person name="Chaves I."/>
            <person name="Simoes F."/>
            <person name="Abreu I."/>
            <person name="Carrasquinho I."/>
            <person name="Faro C."/>
            <person name="Guimaraes J.B."/>
            <person name="Mendonca D."/>
            <person name="Nobrega F."/>
            <person name="Rodrigues L."/>
            <person name="Saibo N.J.M."/>
            <person name="Varela M.C."/>
            <person name="Egas C."/>
            <person name="Matos J."/>
            <person name="Miguel C.M."/>
            <person name="Oliveira M.M."/>
            <person name="Ricardo C.P."/>
            <person name="Goncalves S."/>
        </authorList>
    </citation>
    <scope>NUCLEOTIDE SEQUENCE [LARGE SCALE GENOMIC DNA]</scope>
    <source>
        <strain evidence="8">cv. HL8</strain>
    </source>
</reference>
<dbReference type="NCBIfam" id="TIGR00756">
    <property type="entry name" value="PPR"/>
    <property type="match status" value="3"/>
</dbReference>
<name>A0AAW0IZ55_QUESU</name>
<feature type="domain" description="DYW" evidence="6">
    <location>
        <begin position="462"/>
        <end position="554"/>
    </location>
</feature>
<dbReference type="Pfam" id="PF13041">
    <property type="entry name" value="PPR_2"/>
    <property type="match status" value="3"/>
</dbReference>
<keyword evidence="2" id="KW-0677">Repeat</keyword>
<evidence type="ECO:0000256" key="2">
    <source>
        <dbReference type="ARBA" id="ARBA00022737"/>
    </source>
</evidence>
<feature type="repeat" description="PPR" evidence="3">
    <location>
        <begin position="106"/>
        <end position="140"/>
    </location>
</feature>
<keyword evidence="8" id="KW-1185">Reference proteome</keyword>
<comment type="caution">
    <text evidence="7">The sequence shown here is derived from an EMBL/GenBank/DDBJ whole genome shotgun (WGS) entry which is preliminary data.</text>
</comment>
<evidence type="ECO:0000313" key="7">
    <source>
        <dbReference type="EMBL" id="KAK7819798.1"/>
    </source>
</evidence>
<dbReference type="InterPro" id="IPR046960">
    <property type="entry name" value="PPR_At4g14850-like_plant"/>
</dbReference>
<feature type="chain" id="PRO_5043934293" evidence="5">
    <location>
        <begin position="18"/>
        <end position="554"/>
    </location>
</feature>
<dbReference type="Gene3D" id="1.25.40.10">
    <property type="entry name" value="Tetratricopeptide repeat domain"/>
    <property type="match status" value="3"/>
</dbReference>
<dbReference type="AlphaFoldDB" id="A0AAW0IZ55"/>